<reference evidence="9 10" key="1">
    <citation type="submission" date="2019-03" db="EMBL/GenBank/DDBJ databases">
        <title>Genomic Encyclopedia of Type Strains, Phase IV (KMG-IV): sequencing the most valuable type-strain genomes for metagenomic binning, comparative biology and taxonomic classification.</title>
        <authorList>
            <person name="Goeker M."/>
        </authorList>
    </citation>
    <scope>NUCLEOTIDE SEQUENCE [LARGE SCALE GENOMIC DNA]</scope>
    <source>
        <strain evidence="9 10">DSM 103923</strain>
    </source>
</reference>
<dbReference type="RefSeq" id="WP_126462969.1">
    <property type="nucleotide sequence ID" value="NZ_AP018721.1"/>
</dbReference>
<keyword evidence="4" id="KW-1003">Cell membrane</keyword>
<dbReference type="InterPro" id="IPR004776">
    <property type="entry name" value="Mem_transp_PIN-like"/>
</dbReference>
<evidence type="ECO:0000256" key="5">
    <source>
        <dbReference type="ARBA" id="ARBA00022692"/>
    </source>
</evidence>
<dbReference type="EMBL" id="SLZY01000018">
    <property type="protein sequence ID" value="TCS70012.1"/>
    <property type="molecule type" value="Genomic_DNA"/>
</dbReference>
<dbReference type="AlphaFoldDB" id="A0A4V2UQD8"/>
<feature type="transmembrane region" description="Helical" evidence="8">
    <location>
        <begin position="36"/>
        <end position="54"/>
    </location>
</feature>
<proteinExistence type="inferred from homology"/>
<feature type="transmembrane region" description="Helical" evidence="8">
    <location>
        <begin position="243"/>
        <end position="264"/>
    </location>
</feature>
<keyword evidence="5 8" id="KW-0812">Transmembrane</keyword>
<evidence type="ECO:0000256" key="4">
    <source>
        <dbReference type="ARBA" id="ARBA00022475"/>
    </source>
</evidence>
<dbReference type="PANTHER" id="PTHR36838">
    <property type="entry name" value="AUXIN EFFLUX CARRIER FAMILY PROTEIN"/>
    <property type="match status" value="1"/>
</dbReference>
<evidence type="ECO:0000256" key="2">
    <source>
        <dbReference type="ARBA" id="ARBA00010145"/>
    </source>
</evidence>
<keyword evidence="3" id="KW-0813">Transport</keyword>
<evidence type="ECO:0000256" key="1">
    <source>
        <dbReference type="ARBA" id="ARBA00004651"/>
    </source>
</evidence>
<feature type="transmembrane region" description="Helical" evidence="8">
    <location>
        <begin position="273"/>
        <end position="295"/>
    </location>
</feature>
<comment type="caution">
    <text evidence="9">The sequence shown here is derived from an EMBL/GenBank/DDBJ whole genome shotgun (WGS) entry which is preliminary data.</text>
</comment>
<name>A0A4V2UQD8_9PROT</name>
<organism evidence="9 10">
    <name type="scientific">Sulfuritortus calidifontis</name>
    <dbReference type="NCBI Taxonomy" id="1914471"/>
    <lineage>
        <taxon>Bacteria</taxon>
        <taxon>Pseudomonadati</taxon>
        <taxon>Pseudomonadota</taxon>
        <taxon>Betaproteobacteria</taxon>
        <taxon>Nitrosomonadales</taxon>
        <taxon>Thiobacillaceae</taxon>
        <taxon>Sulfuritortus</taxon>
    </lineage>
</organism>
<dbReference type="Gene3D" id="1.20.1530.20">
    <property type="match status" value="2"/>
</dbReference>
<comment type="similarity">
    <text evidence="2">Belongs to the auxin efflux carrier (TC 2.A.69) family.</text>
</comment>
<dbReference type="OrthoDB" id="9805563at2"/>
<evidence type="ECO:0000256" key="3">
    <source>
        <dbReference type="ARBA" id="ARBA00022448"/>
    </source>
</evidence>
<dbReference type="Pfam" id="PF03547">
    <property type="entry name" value="Mem_trans"/>
    <property type="match status" value="2"/>
</dbReference>
<accession>A0A4V2UQD8</accession>
<feature type="transmembrane region" description="Helical" evidence="8">
    <location>
        <begin position="6"/>
        <end position="24"/>
    </location>
</feature>
<keyword evidence="10" id="KW-1185">Reference proteome</keyword>
<dbReference type="GO" id="GO:0055085">
    <property type="term" value="P:transmembrane transport"/>
    <property type="evidence" value="ECO:0007669"/>
    <property type="project" value="InterPro"/>
</dbReference>
<dbReference type="InterPro" id="IPR038770">
    <property type="entry name" value="Na+/solute_symporter_sf"/>
</dbReference>
<evidence type="ECO:0000256" key="7">
    <source>
        <dbReference type="ARBA" id="ARBA00023136"/>
    </source>
</evidence>
<dbReference type="PANTHER" id="PTHR36838:SF4">
    <property type="entry name" value="AUXIN EFFLUX CARRIER FAMILY PROTEIN"/>
    <property type="match status" value="1"/>
</dbReference>
<evidence type="ECO:0000256" key="8">
    <source>
        <dbReference type="SAM" id="Phobius"/>
    </source>
</evidence>
<gene>
    <name evidence="9" type="ORF">EDC61_11826</name>
</gene>
<protein>
    <recommendedName>
        <fullName evidence="11">AEC family transporter</fullName>
    </recommendedName>
</protein>
<evidence type="ECO:0000313" key="9">
    <source>
        <dbReference type="EMBL" id="TCS70012.1"/>
    </source>
</evidence>
<feature type="transmembrane region" description="Helical" evidence="8">
    <location>
        <begin position="60"/>
        <end position="81"/>
    </location>
</feature>
<feature type="transmembrane region" description="Helical" evidence="8">
    <location>
        <begin position="216"/>
        <end position="237"/>
    </location>
</feature>
<keyword evidence="6 8" id="KW-1133">Transmembrane helix</keyword>
<keyword evidence="7 8" id="KW-0472">Membrane</keyword>
<evidence type="ECO:0008006" key="11">
    <source>
        <dbReference type="Google" id="ProtNLM"/>
    </source>
</evidence>
<comment type="subcellular location">
    <subcellularLocation>
        <location evidence="1">Cell membrane</location>
        <topology evidence="1">Multi-pass membrane protein</topology>
    </subcellularLocation>
</comment>
<dbReference type="GO" id="GO:0005886">
    <property type="term" value="C:plasma membrane"/>
    <property type="evidence" value="ECO:0007669"/>
    <property type="project" value="UniProtKB-SubCell"/>
</dbReference>
<sequence>MAVALVILPIFALILLGWALKRWSGAAEAFWRDLERLIYFVFFPALLFHSLAHGEIDFAVAWPMLVTGILFTLIGMALGWLSKRLFHDPPRVFAAAFQCSFRFNSYVGLAVAGALHGKAGIAAIGLLMGFLVPMANVVSVWVLARHGKGDWLKEVLGNPMILATAGGVAFSLAGWQLPQLLDHILELLARASLPLGLIAVGAGLKLAGLGHARGHLWYGVMVKLILLPAIAWGLAVAFDLSGIWFETAILMAALPVSTVAYVLAVRMQADGQVIAAQVAVTTLLSMLTLPLWLALVRV</sequence>
<feature type="transmembrane region" description="Helical" evidence="8">
    <location>
        <begin position="187"/>
        <end position="204"/>
    </location>
</feature>
<evidence type="ECO:0000256" key="6">
    <source>
        <dbReference type="ARBA" id="ARBA00022989"/>
    </source>
</evidence>
<feature type="transmembrane region" description="Helical" evidence="8">
    <location>
        <begin position="155"/>
        <end position="175"/>
    </location>
</feature>
<evidence type="ECO:0000313" key="10">
    <source>
        <dbReference type="Proteomes" id="UP000295135"/>
    </source>
</evidence>
<dbReference type="Proteomes" id="UP000295135">
    <property type="component" value="Unassembled WGS sequence"/>
</dbReference>
<feature type="transmembrane region" description="Helical" evidence="8">
    <location>
        <begin position="121"/>
        <end position="143"/>
    </location>
</feature>